<keyword evidence="5" id="KW-0406">Ion transport</keyword>
<keyword evidence="4 11" id="KW-1133">Transmembrane helix</keyword>
<feature type="transmembrane region" description="Helical" evidence="11">
    <location>
        <begin position="408"/>
        <end position="430"/>
    </location>
</feature>
<name>A0AAW1HGY6_SAPOF</name>
<evidence type="ECO:0000313" key="14">
    <source>
        <dbReference type="EMBL" id="KAK9675325.1"/>
    </source>
</evidence>
<keyword evidence="15" id="KW-1185">Reference proteome</keyword>
<dbReference type="InterPro" id="IPR015683">
    <property type="entry name" value="Ionotropic_Glu_rcpt"/>
</dbReference>
<evidence type="ECO:0000256" key="10">
    <source>
        <dbReference type="ARBA" id="ARBA00023303"/>
    </source>
</evidence>
<feature type="transmembrane region" description="Helical" evidence="11">
    <location>
        <begin position="165"/>
        <end position="183"/>
    </location>
</feature>
<dbReference type="SUPFAM" id="SSF53850">
    <property type="entry name" value="Periplasmic binding protein-like II"/>
    <property type="match status" value="1"/>
</dbReference>
<dbReference type="GO" id="GO:0015276">
    <property type="term" value="F:ligand-gated monoatomic ion channel activity"/>
    <property type="evidence" value="ECO:0007669"/>
    <property type="project" value="InterPro"/>
</dbReference>
<dbReference type="SMART" id="SM00079">
    <property type="entry name" value="PBPe"/>
    <property type="match status" value="1"/>
</dbReference>
<reference evidence="14" key="1">
    <citation type="submission" date="2024-03" db="EMBL/GenBank/DDBJ databases">
        <title>WGS assembly of Saponaria officinalis var. Norfolk2.</title>
        <authorList>
            <person name="Jenkins J."/>
            <person name="Shu S."/>
            <person name="Grimwood J."/>
            <person name="Barry K."/>
            <person name="Goodstein D."/>
            <person name="Schmutz J."/>
            <person name="Leebens-Mack J."/>
            <person name="Osbourn A."/>
        </authorList>
    </citation>
    <scope>NUCLEOTIDE SEQUENCE [LARGE SCALE GENOMIC DNA]</scope>
    <source>
        <strain evidence="14">JIC</strain>
    </source>
</reference>
<evidence type="ECO:0000256" key="9">
    <source>
        <dbReference type="ARBA" id="ARBA00023286"/>
    </source>
</evidence>
<keyword evidence="10" id="KW-0407">Ion channel</keyword>
<keyword evidence="12" id="KW-0732">Signal</keyword>
<evidence type="ECO:0000256" key="6">
    <source>
        <dbReference type="ARBA" id="ARBA00023136"/>
    </source>
</evidence>
<comment type="subcellular location">
    <subcellularLocation>
        <location evidence="1">Membrane</location>
        <topology evidence="1">Multi-pass membrane protein</topology>
    </subcellularLocation>
</comment>
<dbReference type="Gene3D" id="3.40.190.10">
    <property type="entry name" value="Periplasmic binding protein-like II"/>
    <property type="match status" value="3"/>
</dbReference>
<feature type="signal peptide" evidence="12">
    <location>
        <begin position="1"/>
        <end position="27"/>
    </location>
</feature>
<gene>
    <name evidence="14" type="ORF">RND81_11G000600</name>
</gene>
<evidence type="ECO:0000256" key="1">
    <source>
        <dbReference type="ARBA" id="ARBA00004141"/>
    </source>
</evidence>
<evidence type="ECO:0000256" key="5">
    <source>
        <dbReference type="ARBA" id="ARBA00023065"/>
    </source>
</evidence>
<evidence type="ECO:0000256" key="8">
    <source>
        <dbReference type="ARBA" id="ARBA00023180"/>
    </source>
</evidence>
<comment type="caution">
    <text evidence="14">The sequence shown here is derived from an EMBL/GenBank/DDBJ whole genome shotgun (WGS) entry which is preliminary data.</text>
</comment>
<keyword evidence="2" id="KW-0813">Transport</keyword>
<dbReference type="Pfam" id="PF10613">
    <property type="entry name" value="Lig_chan-Glu_bd"/>
    <property type="match status" value="1"/>
</dbReference>
<keyword evidence="3 11" id="KW-0812">Transmembrane</keyword>
<feature type="chain" id="PRO_5043968294" description="Ionotropic glutamate receptor C-terminal domain-containing protein" evidence="12">
    <location>
        <begin position="28"/>
        <end position="452"/>
    </location>
</feature>
<dbReference type="AlphaFoldDB" id="A0AAW1HGY6"/>
<accession>A0AAW1HGY6</accession>
<organism evidence="14 15">
    <name type="scientific">Saponaria officinalis</name>
    <name type="common">Common soapwort</name>
    <name type="synonym">Lychnis saponaria</name>
    <dbReference type="NCBI Taxonomy" id="3572"/>
    <lineage>
        <taxon>Eukaryota</taxon>
        <taxon>Viridiplantae</taxon>
        <taxon>Streptophyta</taxon>
        <taxon>Embryophyta</taxon>
        <taxon>Tracheophyta</taxon>
        <taxon>Spermatophyta</taxon>
        <taxon>Magnoliopsida</taxon>
        <taxon>eudicotyledons</taxon>
        <taxon>Gunneridae</taxon>
        <taxon>Pentapetalae</taxon>
        <taxon>Caryophyllales</taxon>
        <taxon>Caryophyllaceae</taxon>
        <taxon>Caryophylleae</taxon>
        <taxon>Saponaria</taxon>
    </lineage>
</organism>
<evidence type="ECO:0000256" key="12">
    <source>
        <dbReference type="SAM" id="SignalP"/>
    </source>
</evidence>
<keyword evidence="9" id="KW-1071">Ligand-gated ion channel</keyword>
<feature type="domain" description="Ionotropic glutamate receptor C-terminal" evidence="13">
    <location>
        <begin position="38"/>
        <end position="387"/>
    </location>
</feature>
<dbReference type="EMBL" id="JBDFQZ010000011">
    <property type="protein sequence ID" value="KAK9675325.1"/>
    <property type="molecule type" value="Genomic_DNA"/>
</dbReference>
<keyword evidence="8" id="KW-0325">Glycoprotein</keyword>
<evidence type="ECO:0000256" key="7">
    <source>
        <dbReference type="ARBA" id="ARBA00023170"/>
    </source>
</evidence>
<evidence type="ECO:0000256" key="3">
    <source>
        <dbReference type="ARBA" id="ARBA00022692"/>
    </source>
</evidence>
<dbReference type="Pfam" id="PF00060">
    <property type="entry name" value="Lig_chan"/>
    <property type="match status" value="1"/>
</dbReference>
<evidence type="ECO:0000256" key="4">
    <source>
        <dbReference type="ARBA" id="ARBA00022989"/>
    </source>
</evidence>
<feature type="transmembrane region" description="Helical" evidence="11">
    <location>
        <begin position="226"/>
        <end position="245"/>
    </location>
</feature>
<protein>
    <recommendedName>
        <fullName evidence="13">Ionotropic glutamate receptor C-terminal domain-containing protein</fullName>
    </recommendedName>
</protein>
<evidence type="ECO:0000313" key="15">
    <source>
        <dbReference type="Proteomes" id="UP001443914"/>
    </source>
</evidence>
<keyword evidence="7" id="KW-0675">Receptor</keyword>
<dbReference type="Proteomes" id="UP001443914">
    <property type="component" value="Unassembled WGS sequence"/>
</dbReference>
<dbReference type="InterPro" id="IPR019594">
    <property type="entry name" value="Glu/Gly-bd"/>
</dbReference>
<sequence>MKHKCRPISELFFCIVALLTIPMLVMSQNSTGVGAKLKIAIPIRNFTGFVTVKTDPTTGEHTFGGFAIQVFQAVMNTALATPIPFEFVPFVRPDGTMDGTFDDMLKNVSSKNFDGAAGEISILYSRTQWVDFTMPYLDTSISMLVRLRQEPTRSRVIPLATLTKYVVASSLAFSFIVALLFWFMEYRNDRHASVNKIANSSSALSSRNRDDNWRSEMLGSMVQTRLVMILFFMVLLVIIACYTASQTSSLVSQRPSGSFKNINQLIRKEANVGYREGSFIRNLLIQKGIDGSRLISLRSEEEMVSMLSKGTAQGGVDAIVADTPNLKILVAKHCNVFTIVPTYNLHAAGFGFAFYKGFDQLSDVSNGILRIIENGQLARIQETTIGSLEACQDDPNAAASAFLDNDTLWILIAGAIAVFLLLSIVLLLYCGIRCNTRTKNVVAYPCYLSPCC</sequence>
<evidence type="ECO:0000256" key="2">
    <source>
        <dbReference type="ARBA" id="ARBA00022448"/>
    </source>
</evidence>
<proteinExistence type="predicted"/>
<dbReference type="GO" id="GO:0016020">
    <property type="term" value="C:membrane"/>
    <property type="evidence" value="ECO:0007669"/>
    <property type="project" value="UniProtKB-SubCell"/>
</dbReference>
<keyword evidence="6 11" id="KW-0472">Membrane</keyword>
<dbReference type="InterPro" id="IPR001320">
    <property type="entry name" value="Iontro_rcpt_C"/>
</dbReference>
<dbReference type="PANTHER" id="PTHR18966">
    <property type="entry name" value="IONOTROPIC GLUTAMATE RECEPTOR"/>
    <property type="match status" value="1"/>
</dbReference>
<evidence type="ECO:0000259" key="13">
    <source>
        <dbReference type="SMART" id="SM00079"/>
    </source>
</evidence>
<evidence type="ECO:0000256" key="11">
    <source>
        <dbReference type="SAM" id="Phobius"/>
    </source>
</evidence>